<feature type="domain" description="BZIP" evidence="7">
    <location>
        <begin position="329"/>
        <end position="381"/>
    </location>
</feature>
<feature type="compositionally biased region" description="Basic and acidic residues" evidence="6">
    <location>
        <begin position="1"/>
        <end position="13"/>
    </location>
</feature>
<dbReference type="SUPFAM" id="SSF57959">
    <property type="entry name" value="Leucine zipper domain"/>
    <property type="match status" value="1"/>
</dbReference>
<evidence type="ECO:0000256" key="2">
    <source>
        <dbReference type="ARBA" id="ARBA00023015"/>
    </source>
</evidence>
<evidence type="ECO:0000256" key="5">
    <source>
        <dbReference type="ARBA" id="ARBA00023242"/>
    </source>
</evidence>
<dbReference type="AlphaFoldDB" id="A0AAQ3K162"/>
<feature type="compositionally biased region" description="Polar residues" evidence="6">
    <location>
        <begin position="497"/>
        <end position="507"/>
    </location>
</feature>
<evidence type="ECO:0000256" key="3">
    <source>
        <dbReference type="ARBA" id="ARBA00023125"/>
    </source>
</evidence>
<keyword evidence="9" id="KW-1185">Reference proteome</keyword>
<protein>
    <submittedName>
        <fullName evidence="8">Transcription factor PosF21</fullName>
    </submittedName>
</protein>
<comment type="subcellular location">
    <subcellularLocation>
        <location evidence="1">Nucleus</location>
    </subcellularLocation>
</comment>
<dbReference type="Proteomes" id="UP001327560">
    <property type="component" value="Chromosome 2"/>
</dbReference>
<keyword evidence="3" id="KW-0238">DNA-binding</keyword>
<dbReference type="Pfam" id="PF00170">
    <property type="entry name" value="bZIP_1"/>
    <property type="match status" value="1"/>
</dbReference>
<organism evidence="8 9">
    <name type="scientific">Canna indica</name>
    <name type="common">Indian-shot</name>
    <dbReference type="NCBI Taxonomy" id="4628"/>
    <lineage>
        <taxon>Eukaryota</taxon>
        <taxon>Viridiplantae</taxon>
        <taxon>Streptophyta</taxon>
        <taxon>Embryophyta</taxon>
        <taxon>Tracheophyta</taxon>
        <taxon>Spermatophyta</taxon>
        <taxon>Magnoliopsida</taxon>
        <taxon>Liliopsida</taxon>
        <taxon>Zingiberales</taxon>
        <taxon>Cannaceae</taxon>
        <taxon>Canna</taxon>
    </lineage>
</organism>
<feature type="region of interest" description="Disordered" evidence="6">
    <location>
        <begin position="271"/>
        <end position="306"/>
    </location>
</feature>
<dbReference type="InterPro" id="IPR044759">
    <property type="entry name" value="bZIP_RF2"/>
</dbReference>
<dbReference type="GO" id="GO:0003700">
    <property type="term" value="F:DNA-binding transcription factor activity"/>
    <property type="evidence" value="ECO:0007669"/>
    <property type="project" value="InterPro"/>
</dbReference>
<dbReference type="GO" id="GO:0003677">
    <property type="term" value="F:DNA binding"/>
    <property type="evidence" value="ECO:0007669"/>
    <property type="project" value="UniProtKB-KW"/>
</dbReference>
<evidence type="ECO:0000259" key="7">
    <source>
        <dbReference type="PROSITE" id="PS50217"/>
    </source>
</evidence>
<keyword evidence="5" id="KW-0539">Nucleus</keyword>
<feature type="compositionally biased region" description="Basic and acidic residues" evidence="6">
    <location>
        <begin position="146"/>
        <end position="158"/>
    </location>
</feature>
<evidence type="ECO:0000256" key="4">
    <source>
        <dbReference type="ARBA" id="ARBA00023163"/>
    </source>
</evidence>
<dbReference type="PANTHER" id="PTHR13690">
    <property type="entry name" value="TRANSCRIPTION FACTOR POSF21-RELATED"/>
    <property type="match status" value="1"/>
</dbReference>
<keyword evidence="4" id="KW-0804">Transcription</keyword>
<feature type="compositionally biased region" description="Low complexity" evidence="6">
    <location>
        <begin position="18"/>
        <end position="28"/>
    </location>
</feature>
<dbReference type="SMART" id="SM00338">
    <property type="entry name" value="BRLZ"/>
    <property type="match status" value="1"/>
</dbReference>
<reference evidence="8 9" key="1">
    <citation type="submission" date="2023-10" db="EMBL/GenBank/DDBJ databases">
        <title>Chromosome-scale genome assembly provides insights into flower coloration mechanisms of Canna indica.</title>
        <authorList>
            <person name="Li C."/>
        </authorList>
    </citation>
    <scope>NUCLEOTIDE SEQUENCE [LARGE SCALE GENOMIC DNA]</scope>
    <source>
        <tissue evidence="8">Flower</tissue>
    </source>
</reference>
<sequence>MEEAAEVHGDSMQHRKSSPAITSSGSPSNASNTAVNLHHYSPSNFGSDSTRKPGVPPIPPLHTPTSLTDAFHSCSSQPPALSFPPNLSPPPFAGAGSAGMPPPKLHRRSYSDVPVGFVHPCSFSSLLNHSERTLVAQQWPPTSSQELKRDFEWEKETESSADGVSDGKSEGGDTADDLFNMFMNLDNFDSWSSLATEENRDDLERNKLSGLMMNSAHASWNEAESSINESGVGGRKKKEGNKRSAVGDPIPTTARHCRSYSLGSSMEKMNFGNELPNPLPLQADQTKNRSRSSSMHTNTSLDSASGEFTSAEIAKIRSNGKLAELALTDPKKVKRILANRLSAARSKERKMKYTQELELKVQTLQTEATSLSAQLTLIQRDSARVVCHNNELRIRLEAMEQHAKLRDAINEALSMEVQRLKLAIGEITKGKLSLGRNQPLNPEMFQLAQNPHNQMMQPKQEKEQEPEPELEPKQEMQNDKEPEQEMQNDKEPEQEMQNDTSPNRELL</sequence>
<dbReference type="PROSITE" id="PS50217">
    <property type="entry name" value="BZIP"/>
    <property type="match status" value="1"/>
</dbReference>
<keyword evidence="2" id="KW-0805">Transcription regulation</keyword>
<gene>
    <name evidence="8" type="ORF">Cni_G06881</name>
</gene>
<feature type="compositionally biased region" description="Polar residues" evidence="6">
    <location>
        <begin position="29"/>
        <end position="48"/>
    </location>
</feature>
<name>A0AAQ3K162_9LILI</name>
<accession>A0AAQ3K162</accession>
<feature type="region of interest" description="Disordered" evidence="6">
    <location>
        <begin position="1"/>
        <end position="105"/>
    </location>
</feature>
<dbReference type="InterPro" id="IPR004827">
    <property type="entry name" value="bZIP"/>
</dbReference>
<dbReference type="EMBL" id="CP136891">
    <property type="protein sequence ID" value="WOK98171.1"/>
    <property type="molecule type" value="Genomic_DNA"/>
</dbReference>
<feature type="region of interest" description="Disordered" evidence="6">
    <location>
        <begin position="138"/>
        <end position="175"/>
    </location>
</feature>
<feature type="compositionally biased region" description="Polar residues" evidence="6">
    <location>
        <begin position="291"/>
        <end position="306"/>
    </location>
</feature>
<feature type="compositionally biased region" description="Polar residues" evidence="6">
    <location>
        <begin position="63"/>
        <end position="77"/>
    </location>
</feature>
<evidence type="ECO:0000313" key="9">
    <source>
        <dbReference type="Proteomes" id="UP001327560"/>
    </source>
</evidence>
<feature type="region of interest" description="Disordered" evidence="6">
    <location>
        <begin position="454"/>
        <end position="507"/>
    </location>
</feature>
<dbReference type="InterPro" id="IPR046347">
    <property type="entry name" value="bZIP_sf"/>
</dbReference>
<dbReference type="PANTHER" id="PTHR13690:SF80">
    <property type="entry name" value="BZIP TRANSCRIPTION FACTOR FAMILY PROTEIN-RELATED"/>
    <property type="match status" value="1"/>
</dbReference>
<dbReference type="GO" id="GO:0005634">
    <property type="term" value="C:nucleus"/>
    <property type="evidence" value="ECO:0007669"/>
    <property type="project" value="UniProtKB-SubCell"/>
</dbReference>
<evidence type="ECO:0000256" key="6">
    <source>
        <dbReference type="SAM" id="MobiDB-lite"/>
    </source>
</evidence>
<dbReference type="CDD" id="cd14703">
    <property type="entry name" value="bZIP_plant_RF2"/>
    <property type="match status" value="1"/>
</dbReference>
<proteinExistence type="predicted"/>
<feature type="compositionally biased region" description="Basic and acidic residues" evidence="6">
    <location>
        <begin position="459"/>
        <end position="493"/>
    </location>
</feature>
<evidence type="ECO:0000256" key="1">
    <source>
        <dbReference type="ARBA" id="ARBA00004123"/>
    </source>
</evidence>
<dbReference type="Gene3D" id="1.20.5.170">
    <property type="match status" value="1"/>
</dbReference>
<evidence type="ECO:0000313" key="8">
    <source>
        <dbReference type="EMBL" id="WOK98171.1"/>
    </source>
</evidence>
<feature type="region of interest" description="Disordered" evidence="6">
    <location>
        <begin position="222"/>
        <end position="256"/>
    </location>
</feature>